<dbReference type="EMBL" id="JQHP01000001">
    <property type="protein sequence ID" value="KFX10025.1"/>
    <property type="molecule type" value="Genomic_DNA"/>
</dbReference>
<comment type="caution">
    <text evidence="1">The sequence shown here is derived from an EMBL/GenBank/DDBJ whole genome shotgun (WGS) entry which is preliminary data.</text>
</comment>
<proteinExistence type="predicted"/>
<accession>A0AAW3EQH3</accession>
<keyword evidence="4" id="KW-1185">Reference proteome</keyword>
<dbReference type="EMBL" id="JQOH01000002">
    <property type="protein sequence ID" value="KGA30227.1"/>
    <property type="molecule type" value="Genomic_DNA"/>
</dbReference>
<evidence type="ECO:0000313" key="1">
    <source>
        <dbReference type="EMBL" id="KFX10025.1"/>
    </source>
</evidence>
<dbReference type="AlphaFoldDB" id="A0AAW3EQH3"/>
<dbReference type="Proteomes" id="UP000029257">
    <property type="component" value="Unassembled WGS sequence"/>
</dbReference>
<gene>
    <name evidence="1" type="ORF">JV38_03635</name>
    <name evidence="2" type="ORF">KU73_07360</name>
</gene>
<evidence type="ECO:0000313" key="3">
    <source>
        <dbReference type="Proteomes" id="UP000029257"/>
    </source>
</evidence>
<protein>
    <submittedName>
        <fullName evidence="1">Uncharacterized protein</fullName>
    </submittedName>
</protein>
<dbReference type="Proteomes" id="UP000029436">
    <property type="component" value="Unassembled WGS sequence"/>
</dbReference>
<name>A0AAW3EQH3_9GAMM</name>
<sequence>MKASFICPIEYNRVSVEPFQNPYSFYVAEHLSKLKMTTLFHQLKKDVFIENPMLGRFCLEALNVCNDREGKI</sequence>
<organism evidence="1 3">
    <name type="scientific">Pectobacterium wasabiae</name>
    <dbReference type="NCBI Taxonomy" id="55208"/>
    <lineage>
        <taxon>Bacteria</taxon>
        <taxon>Pseudomonadati</taxon>
        <taxon>Pseudomonadota</taxon>
        <taxon>Gammaproteobacteria</taxon>
        <taxon>Enterobacterales</taxon>
        <taxon>Pectobacteriaceae</taxon>
        <taxon>Pectobacterium</taxon>
    </lineage>
</organism>
<evidence type="ECO:0000313" key="4">
    <source>
        <dbReference type="Proteomes" id="UP000029436"/>
    </source>
</evidence>
<reference evidence="3 4" key="1">
    <citation type="submission" date="2014-08" db="EMBL/GenBank/DDBJ databases">
        <title>Genome sequences of NCPPB Pectobacterium isolates.</title>
        <authorList>
            <person name="Glover R.H."/>
            <person name="Sapp M."/>
            <person name="Elphinstone J."/>
        </authorList>
    </citation>
    <scope>NUCLEOTIDE SEQUENCE [LARGE SCALE GENOMIC DNA]</scope>
    <source>
        <strain evidence="1 3">NCPPB 3701</strain>
        <strain evidence="2 4">NCPPB3702</strain>
    </source>
</reference>
<evidence type="ECO:0000313" key="2">
    <source>
        <dbReference type="EMBL" id="KGA30227.1"/>
    </source>
</evidence>